<gene>
    <name evidence="1" type="ORF">KFK14_11540</name>
</gene>
<accession>A0A975Q3E2</accession>
<name>A0A975Q3E2_9SPHN</name>
<dbReference type="Proteomes" id="UP000681425">
    <property type="component" value="Chromosome"/>
</dbReference>
<dbReference type="KEGG" id="spph:KFK14_11540"/>
<sequence>MTSGAQPRWQWFWGYGSCPESYYIGEAAREATIDQARREAEGDTFTICEAHQGGALRCRFDAEIVLENFEEQNLDAWGEDGADMDLKDGARADLEQSLGAAFDAWFAKWKPCRRWTFTASRNEETFYSESEA</sequence>
<dbReference type="RefSeq" id="WP_212610908.1">
    <property type="nucleotide sequence ID" value="NZ_CP073910.1"/>
</dbReference>
<organism evidence="1 2">
    <name type="scientific">Sphingobium phenoxybenzoativorans</name>
    <dbReference type="NCBI Taxonomy" id="1592790"/>
    <lineage>
        <taxon>Bacteria</taxon>
        <taxon>Pseudomonadati</taxon>
        <taxon>Pseudomonadota</taxon>
        <taxon>Alphaproteobacteria</taxon>
        <taxon>Sphingomonadales</taxon>
        <taxon>Sphingomonadaceae</taxon>
        <taxon>Sphingobium</taxon>
    </lineage>
</organism>
<evidence type="ECO:0000313" key="1">
    <source>
        <dbReference type="EMBL" id="QUT07960.1"/>
    </source>
</evidence>
<protein>
    <submittedName>
        <fullName evidence="1">Uncharacterized protein</fullName>
    </submittedName>
</protein>
<proteinExistence type="predicted"/>
<dbReference type="EMBL" id="CP073910">
    <property type="protein sequence ID" value="QUT07960.1"/>
    <property type="molecule type" value="Genomic_DNA"/>
</dbReference>
<evidence type="ECO:0000313" key="2">
    <source>
        <dbReference type="Proteomes" id="UP000681425"/>
    </source>
</evidence>
<reference evidence="1" key="1">
    <citation type="submission" date="2021-04" db="EMBL/GenBank/DDBJ databases">
        <title>Isolation of p-tert-butylphenol degrading bacteria Sphingobium phenoxybenzoativorans Tas13 from active sludge.</title>
        <authorList>
            <person name="Li Y."/>
        </authorList>
    </citation>
    <scope>NUCLEOTIDE SEQUENCE</scope>
    <source>
        <strain evidence="1">Tas13</strain>
    </source>
</reference>
<dbReference type="AlphaFoldDB" id="A0A975Q3E2"/>
<keyword evidence="2" id="KW-1185">Reference proteome</keyword>